<dbReference type="EMBL" id="QCYY01002364">
    <property type="protein sequence ID" value="ROT70979.1"/>
    <property type="molecule type" value="Genomic_DNA"/>
</dbReference>
<proteinExistence type="inferred from homology"/>
<keyword evidence="18" id="KW-1185">Reference proteome</keyword>
<dbReference type="PANTHER" id="PTHR10925">
    <property type="entry name" value="N-ACETYLTRANSFERASE 10"/>
    <property type="match status" value="1"/>
</dbReference>
<keyword evidence="4 10" id="KW-0819">tRNA processing</keyword>
<evidence type="ECO:0000256" key="9">
    <source>
        <dbReference type="ARBA" id="ARBA00068357"/>
    </source>
</evidence>
<feature type="domain" description="TmcA/NAT10 N-terminal" evidence="14">
    <location>
        <begin position="9"/>
        <end position="199"/>
    </location>
</feature>
<dbReference type="Gene3D" id="3.40.630.30">
    <property type="match status" value="1"/>
</dbReference>
<dbReference type="HAMAP" id="MF_03211">
    <property type="entry name" value="RNA_acetyltr_Nat10"/>
    <property type="match status" value="1"/>
</dbReference>
<evidence type="ECO:0000256" key="5">
    <source>
        <dbReference type="ARBA" id="ARBA00022741"/>
    </source>
</evidence>
<dbReference type="EC" id="2.3.1.-" evidence="10"/>
<dbReference type="FunFam" id="3.40.50.300:FF:002218">
    <property type="entry name" value="tRNA(Met) cytidine acetyltransferase TmcA"/>
    <property type="match status" value="1"/>
</dbReference>
<evidence type="ECO:0000256" key="7">
    <source>
        <dbReference type="ARBA" id="ARBA00023242"/>
    </source>
</evidence>
<sequence length="1084" mass="120120">MEKVTADGRIKTLIENNVKLGHRALLTILGENARDQVMIIHHLVSKASGERPSVLWCHKKDSDVPRQSRKQLKKLEQRLKSGKCDISQENAFHIFLLSTSVRYCSLTDTQRVLGNTYGMCVIQDFEGLTPNTLCRVVETVSGGGVVVFLLPGMQSLRQLFSLNMDSHGRLKTYSHPKVTPLFNERFVLSLGWCRSSLIVDDKLQLMSELPSLAGPVKPLAKSKLQEMESLQEQLQDLQKSLEDADKPLPQLVGCCKTLDQARALLKMIDVITEKGGRGLVSVTAGRGRGKSAALGLSVAAAVHFGLNNIFVTSPSPENLNTFFEFIFKGFDALGYEEQSDYEIIQSTNEEFNEAIVRVNVFREFRQTIQYVDPVDANKLGQCELLVIDEAAAIPLPQVKALIGNYSVFMASTINGYEGTGRSLSLKLLQQLRQQSSSAGATAVKSVDISSEMISNRSLHEVTLEESIRYGSGDSVERWMHQLLCLDATSEVFQTSTCPPPQTCQLYYVNRDVLFSGHKESEDFLHQVMSLLVSSHYRNSPDDLQVLCDAPAHHLFVLLPPIISGMTSLPPVLAVVQVCLEGGIPKSVSDGNKSRGERPSGDLVPWALALQYLDTSLTEQVSARVIRVAAHPDYQGMGYGSRAINLVSDYYNGKHISLEDEQDSGVGTDEEDKDSNAIVPRKSGKPLLSKLSERVPESLDYLSVSYGLTLPLMKFWCRAGYIPLYISQVANKVTGEHSCMMIKLMDASEGESPLARNKWVKNASQEFLRRFISLLGGPFSNLPSLLALKVIQSHSTTQEKEIKWKELKSMVSGHDLHRLEKYSNNLADRYLVTDLLPNIATLFFLNKFPSVHLSPVQSGLLVGLGLQMKTMDNVVSTLDITLESALGQFNRAIRRLLKAMTSIQESSLAQHLPAPVVPEFVPVDITLDQDLNQAAEDFERDQKKKEKLQEINSLIMGDVRKYRIQGDDRAWESVLEGGAGASVTIKSSKRTAKMTEKELENMLEAPTKKKKTKDGQGGKQQLRLDVSRGRRKLLVFYSHLSLAYGCGERIVGKSTTAPAGRVSGVLTLFSRCQPRPSVKSRAFVV</sequence>
<feature type="binding site" evidence="10">
    <location>
        <begin position="634"/>
        <end position="640"/>
    </location>
    <ligand>
        <name>acetyl-CoA</name>
        <dbReference type="ChEBI" id="CHEBI:57288"/>
    </ligand>
</feature>
<feature type="binding site" evidence="10">
    <location>
        <begin position="627"/>
        <end position="629"/>
    </location>
    <ligand>
        <name>acetyl-CoA</name>
        <dbReference type="ChEBI" id="CHEBI:57288"/>
    </ligand>
</feature>
<evidence type="ECO:0000256" key="8">
    <source>
        <dbReference type="ARBA" id="ARBA00023315"/>
    </source>
</evidence>
<dbReference type="GO" id="GO:1904812">
    <property type="term" value="P:rRNA acetylation involved in maturation of SSU-rRNA"/>
    <property type="evidence" value="ECO:0007669"/>
    <property type="project" value="InterPro"/>
</dbReference>
<feature type="coiled-coil region" evidence="11">
    <location>
        <begin position="220"/>
        <end position="247"/>
    </location>
</feature>
<evidence type="ECO:0000313" key="17">
    <source>
        <dbReference type="EMBL" id="ROT70979.1"/>
    </source>
</evidence>
<comment type="subcellular location">
    <subcellularLocation>
        <location evidence="1 10">Nucleus</location>
        <location evidence="1 10">Nucleolus</location>
    </subcellularLocation>
</comment>
<keyword evidence="6 10" id="KW-0067">ATP-binding</keyword>
<evidence type="ECO:0000256" key="10">
    <source>
        <dbReference type="HAMAP-Rule" id="MF_03211"/>
    </source>
</evidence>
<evidence type="ECO:0000259" key="15">
    <source>
        <dbReference type="Pfam" id="PF13718"/>
    </source>
</evidence>
<evidence type="ECO:0000259" key="13">
    <source>
        <dbReference type="Pfam" id="PF05127"/>
    </source>
</evidence>
<feature type="binding site" evidence="10">
    <location>
        <begin position="287"/>
        <end position="296"/>
    </location>
    <ligand>
        <name>ATP</name>
        <dbReference type="ChEBI" id="CHEBI:30616"/>
    </ligand>
</feature>
<evidence type="ECO:0000313" key="18">
    <source>
        <dbReference type="Proteomes" id="UP000283509"/>
    </source>
</evidence>
<dbReference type="GO" id="GO:0005730">
    <property type="term" value="C:nucleolus"/>
    <property type="evidence" value="ECO:0007669"/>
    <property type="project" value="UniProtKB-SubCell"/>
</dbReference>
<evidence type="ECO:0000256" key="1">
    <source>
        <dbReference type="ARBA" id="ARBA00004604"/>
    </source>
</evidence>
<dbReference type="PANTHER" id="PTHR10925:SF5">
    <property type="entry name" value="RNA CYTIDINE ACETYLTRANSFERASE"/>
    <property type="match status" value="1"/>
</dbReference>
<organism evidence="17 18">
    <name type="scientific">Penaeus vannamei</name>
    <name type="common">Whiteleg shrimp</name>
    <name type="synonym">Litopenaeus vannamei</name>
    <dbReference type="NCBI Taxonomy" id="6689"/>
    <lineage>
        <taxon>Eukaryota</taxon>
        <taxon>Metazoa</taxon>
        <taxon>Ecdysozoa</taxon>
        <taxon>Arthropoda</taxon>
        <taxon>Crustacea</taxon>
        <taxon>Multicrustacea</taxon>
        <taxon>Malacostraca</taxon>
        <taxon>Eumalacostraca</taxon>
        <taxon>Eucarida</taxon>
        <taxon>Decapoda</taxon>
        <taxon>Dendrobranchiata</taxon>
        <taxon>Penaeoidea</taxon>
        <taxon>Penaeidae</taxon>
        <taxon>Penaeus</taxon>
    </lineage>
</organism>
<dbReference type="InterPro" id="IPR033688">
    <property type="entry name" value="NAT10"/>
</dbReference>
<keyword evidence="11" id="KW-0175">Coiled coil</keyword>
<dbReference type="Pfam" id="PF13718">
    <property type="entry name" value="GNAT_acetyltr_2"/>
    <property type="match status" value="1"/>
</dbReference>
<evidence type="ECO:0000259" key="14">
    <source>
        <dbReference type="Pfam" id="PF08351"/>
    </source>
</evidence>
<keyword evidence="2 10" id="KW-0698">rRNA processing</keyword>
<keyword evidence="3 10" id="KW-0808">Transferase</keyword>
<gene>
    <name evidence="17" type="ORF">C7M84_010726</name>
</gene>
<dbReference type="STRING" id="6689.A0A3R7SQQ2"/>
<dbReference type="AlphaFoldDB" id="A0A3R7SQQ2"/>
<dbReference type="OrthoDB" id="10067491at2759"/>
<evidence type="ECO:0000256" key="3">
    <source>
        <dbReference type="ARBA" id="ARBA00022679"/>
    </source>
</evidence>
<dbReference type="Gene3D" id="3.40.50.300">
    <property type="entry name" value="P-loop containing nucleotide triphosphate hydrolases"/>
    <property type="match status" value="1"/>
</dbReference>
<feature type="domain" description="TcmA/NAT10 helicase" evidence="13">
    <location>
        <begin position="282"/>
        <end position="486"/>
    </location>
</feature>
<dbReference type="InterPro" id="IPR027992">
    <property type="entry name" value="tRNA_bind_dom"/>
</dbReference>
<dbReference type="Gene3D" id="3.40.50.11040">
    <property type="match status" value="1"/>
</dbReference>
<comment type="function">
    <text evidence="10">RNA cytidine acetyltransferase with specificity toward both 18S rRNA and tRNAs. Catalyzes the formation of N(4)-acetylcytidine (ac4C) in 18S rRNA. Required for early nucleolar cleavages of precursor rRNA at sites A0, A1 and A2 during 18S rRNA synthesis. Catalyzes the formation of ac4C in serine and leucine tRNAs. Requires a tRNA-binding adapter protein for full tRNA acetyltransferase activity but not for 18S rRNA acetylation.</text>
</comment>
<dbReference type="Pfam" id="PF08351">
    <property type="entry name" value="TmcA_N"/>
    <property type="match status" value="1"/>
</dbReference>
<dbReference type="GO" id="GO:0051392">
    <property type="term" value="F:tRNA cytidine N4-acetyltransferase activity"/>
    <property type="evidence" value="ECO:0007669"/>
    <property type="project" value="RHEA"/>
</dbReference>
<dbReference type="InterPro" id="IPR007807">
    <property type="entry name" value="TcmA/NAT10_helicase"/>
</dbReference>
<protein>
    <recommendedName>
        <fullName evidence="9 10">RNA cytidine acetyltransferase</fullName>
        <ecNumber evidence="10">2.3.1.-</ecNumber>
    </recommendedName>
    <alternativeName>
        <fullName evidence="10">18S rRNA cytosine acetyltransferase</fullName>
    </alternativeName>
</protein>
<comment type="catalytic activity">
    <reaction evidence="10">
        <text>a cytidine in 18S rRNA + acetyl-CoA + ATP + H2O = an N(4)-acetylcytidine in 18S rRNA + ADP + phosphate + CoA + H(+)</text>
        <dbReference type="Rhea" id="RHEA:51424"/>
        <dbReference type="Rhea" id="RHEA-COMP:13575"/>
        <dbReference type="Rhea" id="RHEA-COMP:13576"/>
        <dbReference type="ChEBI" id="CHEBI:15377"/>
        <dbReference type="ChEBI" id="CHEBI:15378"/>
        <dbReference type="ChEBI" id="CHEBI:30616"/>
        <dbReference type="ChEBI" id="CHEBI:43474"/>
        <dbReference type="ChEBI" id="CHEBI:57287"/>
        <dbReference type="ChEBI" id="CHEBI:57288"/>
        <dbReference type="ChEBI" id="CHEBI:74900"/>
        <dbReference type="ChEBI" id="CHEBI:82748"/>
        <dbReference type="ChEBI" id="CHEBI:456216"/>
    </reaction>
</comment>
<dbReference type="InterPro" id="IPR000182">
    <property type="entry name" value="GNAT_dom"/>
</dbReference>
<dbReference type="Proteomes" id="UP000283509">
    <property type="component" value="Unassembled WGS sequence"/>
</dbReference>
<reference evidence="17 18" key="2">
    <citation type="submission" date="2019-01" db="EMBL/GenBank/DDBJ databases">
        <title>The decoding of complex shrimp genome reveals the adaptation for benthos swimmer, frequently molting mechanism and breeding impact on genome.</title>
        <authorList>
            <person name="Sun Y."/>
            <person name="Gao Y."/>
            <person name="Yu Y."/>
        </authorList>
    </citation>
    <scope>NUCLEOTIDE SEQUENCE [LARGE SCALE GENOMIC DNA]</scope>
    <source>
        <tissue evidence="17">Muscle</tissue>
    </source>
</reference>
<dbReference type="InterPro" id="IPR013562">
    <property type="entry name" value="TmcA/NAT10_N"/>
</dbReference>
<feature type="binding site" evidence="10">
    <location>
        <position position="468"/>
    </location>
    <ligand>
        <name>ATP</name>
        <dbReference type="ChEBI" id="CHEBI:30616"/>
    </ligand>
</feature>
<comment type="caution">
    <text evidence="17">The sequence shown here is derived from an EMBL/GenBank/DDBJ whole genome shotgun (WGS) entry which is preliminary data.</text>
</comment>
<dbReference type="GO" id="GO:0051391">
    <property type="term" value="P:tRNA acetylation"/>
    <property type="evidence" value="ECO:0007669"/>
    <property type="project" value="UniProtKB-UniRule"/>
</dbReference>
<evidence type="ECO:0000256" key="11">
    <source>
        <dbReference type="SAM" id="Coils"/>
    </source>
</evidence>
<comment type="similarity">
    <text evidence="10">Belongs to the RNA cytidine acetyltransferase family. NAT10 subfamily.</text>
</comment>
<name>A0A3R7SQQ2_PENVA</name>
<reference evidence="17 18" key="1">
    <citation type="submission" date="2018-04" db="EMBL/GenBank/DDBJ databases">
        <authorList>
            <person name="Zhang X."/>
            <person name="Yuan J."/>
            <person name="Li F."/>
            <person name="Xiang J."/>
        </authorList>
    </citation>
    <scope>NUCLEOTIDE SEQUENCE [LARGE SCALE GENOMIC DNA]</scope>
    <source>
        <tissue evidence="17">Muscle</tissue>
    </source>
</reference>
<evidence type="ECO:0000256" key="12">
    <source>
        <dbReference type="SAM" id="MobiDB-lite"/>
    </source>
</evidence>
<dbReference type="Pfam" id="PF05127">
    <property type="entry name" value="NAT10_TcmA_helicase"/>
    <property type="match status" value="1"/>
</dbReference>
<comment type="catalytic activity">
    <reaction evidence="10">
        <text>a cytidine in tRNA + acetyl-CoA + ATP + H2O = an N(4)-acetylcytidine in tRNA + ADP + phosphate + CoA + H(+)</text>
        <dbReference type="Rhea" id="RHEA:53876"/>
        <dbReference type="Rhea" id="RHEA-COMP:13670"/>
        <dbReference type="Rhea" id="RHEA-COMP:13671"/>
        <dbReference type="ChEBI" id="CHEBI:15377"/>
        <dbReference type="ChEBI" id="CHEBI:15378"/>
        <dbReference type="ChEBI" id="CHEBI:30616"/>
        <dbReference type="ChEBI" id="CHEBI:43474"/>
        <dbReference type="ChEBI" id="CHEBI:57287"/>
        <dbReference type="ChEBI" id="CHEBI:57288"/>
        <dbReference type="ChEBI" id="CHEBI:74900"/>
        <dbReference type="ChEBI" id="CHEBI:82748"/>
        <dbReference type="ChEBI" id="CHEBI:456216"/>
    </reaction>
</comment>
<evidence type="ECO:0000256" key="6">
    <source>
        <dbReference type="ARBA" id="ARBA00022840"/>
    </source>
</evidence>
<dbReference type="GO" id="GO:0005524">
    <property type="term" value="F:ATP binding"/>
    <property type="evidence" value="ECO:0007669"/>
    <property type="project" value="UniProtKB-UniRule"/>
</dbReference>
<feature type="region of interest" description="Disordered" evidence="12">
    <location>
        <begin position="659"/>
        <end position="678"/>
    </location>
</feature>
<keyword evidence="7 10" id="KW-0539">Nucleus</keyword>
<keyword evidence="8 10" id="KW-0012">Acyltransferase</keyword>
<evidence type="ECO:0000259" key="16">
    <source>
        <dbReference type="Pfam" id="PF13725"/>
    </source>
</evidence>
<feature type="compositionally biased region" description="Acidic residues" evidence="12">
    <location>
        <begin position="659"/>
        <end position="672"/>
    </location>
</feature>
<dbReference type="GO" id="GO:1990883">
    <property type="term" value="F:18S rRNA cytidine N-acetyltransferase activity"/>
    <property type="evidence" value="ECO:0007669"/>
    <property type="project" value="TreeGrafter"/>
</dbReference>
<dbReference type="GO" id="GO:0030686">
    <property type="term" value="C:90S preribosome"/>
    <property type="evidence" value="ECO:0007669"/>
    <property type="project" value="TreeGrafter"/>
</dbReference>
<dbReference type="InterPro" id="IPR027417">
    <property type="entry name" value="P-loop_NTPase"/>
</dbReference>
<feature type="binding site" evidence="10">
    <location>
        <position position="717"/>
    </location>
    <ligand>
        <name>acetyl-CoA</name>
        <dbReference type="ChEBI" id="CHEBI:57288"/>
    </ligand>
</feature>
<dbReference type="InterPro" id="IPR032672">
    <property type="entry name" value="TmcA/NAT10/Kre33"/>
</dbReference>
<dbReference type="GO" id="GO:0000049">
    <property type="term" value="F:tRNA binding"/>
    <property type="evidence" value="ECO:0007669"/>
    <property type="project" value="TreeGrafter"/>
</dbReference>
<accession>A0A3R7SQQ2</accession>
<feature type="domain" description="Possible tRNA binding" evidence="16">
    <location>
        <begin position="758"/>
        <end position="973"/>
    </location>
</feature>
<evidence type="ECO:0000256" key="4">
    <source>
        <dbReference type="ARBA" id="ARBA00022694"/>
    </source>
</evidence>
<keyword evidence="5 10" id="KW-0547">Nucleotide-binding</keyword>
<dbReference type="Pfam" id="PF13725">
    <property type="entry name" value="tRNA_bind_2"/>
    <property type="match status" value="1"/>
</dbReference>
<evidence type="ECO:0000256" key="2">
    <source>
        <dbReference type="ARBA" id="ARBA00022552"/>
    </source>
</evidence>
<feature type="domain" description="N-acetyltransferase" evidence="15">
    <location>
        <begin position="526"/>
        <end position="743"/>
    </location>
</feature>